<sequence>MCDYKKIILQLLSVFVFSFSVNAEEVIVLKPKKGDRTLALRTALEQVKGKEIKLVFEKGTYFFAPDYAYEEDCYITNHENGIKKIAFHLQDFDKVTIEGNGSDFIFHGQILPFQFDNCKNVSVNGINVDWDIPFSFQGEVIEVNPKEEWRIIKPFKEGFSWNLKGGAIVFPAIDGFNFSILGSTLPFNKTTKAVTFGAIDQTCKPNRVERLQNGNLKIYEKLKYYPPVGSIVHSKGKKGENRYAPAFHIIRSKDVVLDKVIVHHALGMGFLAEKSENITIKNSGVYLKDGTDRVVSSLADATHFCNVKGNILIENSRFENMLDDGTNVHGTYVLVDEIVDEKTVRVKLAHFQQTGFEFAGKGDEMWFIHVPSPSRAEVNTVDSVEIINSTFSEISFQENLPITLRKGDVLENKTWNPTFTMRGCEIKNHRARNIVLKTPLKTVIENNNLSSMMSSILFRGETYYWFESGGVEDVLIQNNTFTNCATAGKEHAVMWITPRLGKEFSTEEVYDKGIKFINNTINTFDARIVRADRTSDLLIKGNTITKTTDFTPLFPDSPMFDFVNCEKVEISNNIYKGPKQNGILLDDKSSKKVKIKDNKGFDIIPKSEM</sequence>
<feature type="domain" description="GLAA-B beta-barrel" evidence="9">
    <location>
        <begin position="343"/>
        <end position="410"/>
    </location>
</feature>
<proteinExistence type="predicted"/>
<feature type="domain" description="GLAA-B beta-barrel" evidence="8">
    <location>
        <begin position="136"/>
        <end position="232"/>
    </location>
</feature>
<comment type="catalytic activity">
    <reaction evidence="1">
        <text>Hydrolysis of terminal, non-reducing alpha-D-galactose residues in alpha-D-galactosides, including galactose oligosaccharides, galactomannans and galactolipids.</text>
        <dbReference type="EC" id="3.2.1.22"/>
    </reaction>
</comment>
<dbReference type="OrthoDB" id="9807299at2"/>
<dbReference type="KEGG" id="fll:EI427_17480"/>
<dbReference type="GO" id="GO:0004557">
    <property type="term" value="F:alpha-galactosidase activity"/>
    <property type="evidence" value="ECO:0007669"/>
    <property type="project" value="UniProtKB-EC"/>
</dbReference>
<dbReference type="InterPro" id="IPR057275">
    <property type="entry name" value="Beta-barrel_GLAA-B_I"/>
</dbReference>
<keyword evidence="6" id="KW-0326">Glycosidase</keyword>
<evidence type="ECO:0000256" key="6">
    <source>
        <dbReference type="ARBA" id="ARBA00023295"/>
    </source>
</evidence>
<evidence type="ECO:0000313" key="10">
    <source>
        <dbReference type="EMBL" id="AZQ63949.1"/>
    </source>
</evidence>
<evidence type="ECO:0000259" key="7">
    <source>
        <dbReference type="Pfam" id="PF13229"/>
    </source>
</evidence>
<dbReference type="RefSeq" id="WP_126617161.1">
    <property type="nucleotide sequence ID" value="NZ_CP034562.1"/>
</dbReference>
<dbReference type="Pfam" id="PF13229">
    <property type="entry name" value="Beta_helix"/>
    <property type="match status" value="1"/>
</dbReference>
<dbReference type="Pfam" id="PF23764">
    <property type="entry name" value="Beta-barrel_GLAA-B_II"/>
    <property type="match status" value="1"/>
</dbReference>
<dbReference type="SUPFAM" id="SSF51126">
    <property type="entry name" value="Pectin lyase-like"/>
    <property type="match status" value="1"/>
</dbReference>
<dbReference type="Proteomes" id="UP000267268">
    <property type="component" value="Chromosome 1"/>
</dbReference>
<evidence type="ECO:0000256" key="3">
    <source>
        <dbReference type="ARBA" id="ARBA00022729"/>
    </source>
</evidence>
<accession>A0A3S9P6V1</accession>
<dbReference type="InterPro" id="IPR006626">
    <property type="entry name" value="PbH1"/>
</dbReference>
<dbReference type="InterPro" id="IPR039448">
    <property type="entry name" value="Beta_helix"/>
</dbReference>
<comment type="catalytic activity">
    <reaction evidence="2">
        <text>Hydrolysis of terminal, non-reducing branched (1-&gt;3)-alpha-D-galactosidic residues, producing free D-galactose.</text>
        <dbReference type="EC" id="3.2.1.n1"/>
    </reaction>
</comment>
<evidence type="ECO:0000256" key="1">
    <source>
        <dbReference type="ARBA" id="ARBA00001255"/>
    </source>
</evidence>
<organism evidence="10 11">
    <name type="scientific">Flammeovirga pectinis</name>
    <dbReference type="NCBI Taxonomy" id="2494373"/>
    <lineage>
        <taxon>Bacteria</taxon>
        <taxon>Pseudomonadati</taxon>
        <taxon>Bacteroidota</taxon>
        <taxon>Cytophagia</taxon>
        <taxon>Cytophagales</taxon>
        <taxon>Flammeovirgaceae</taxon>
        <taxon>Flammeovirga</taxon>
    </lineage>
</organism>
<keyword evidence="4" id="KW-0677">Repeat</keyword>
<dbReference type="InterPro" id="IPR012334">
    <property type="entry name" value="Pectin_lyas_fold"/>
</dbReference>
<reference evidence="10 11" key="1">
    <citation type="submission" date="2018-12" db="EMBL/GenBank/DDBJ databases">
        <title>Flammeovirga pectinis sp. nov., isolated from the gut of the Korean scallop, Patinopecten yessoensis.</title>
        <authorList>
            <person name="Bae J.-W."/>
            <person name="Jeong Y.-S."/>
            <person name="Kang W."/>
        </authorList>
    </citation>
    <scope>NUCLEOTIDE SEQUENCE [LARGE SCALE GENOMIC DNA]</scope>
    <source>
        <strain evidence="10 11">L12M1</strain>
    </source>
</reference>
<dbReference type="SMART" id="SM00710">
    <property type="entry name" value="PbH1"/>
    <property type="match status" value="6"/>
</dbReference>
<keyword evidence="5" id="KW-0378">Hydrolase</keyword>
<keyword evidence="11" id="KW-1185">Reference proteome</keyword>
<evidence type="ECO:0000256" key="4">
    <source>
        <dbReference type="ARBA" id="ARBA00022737"/>
    </source>
</evidence>
<protein>
    <submittedName>
        <fullName evidence="10">Right-handed parallel beta-helix repeat-containing protein</fullName>
    </submittedName>
</protein>
<keyword evidence="3" id="KW-0732">Signal</keyword>
<dbReference type="InterPro" id="IPR011050">
    <property type="entry name" value="Pectin_lyase_fold/virulence"/>
</dbReference>
<evidence type="ECO:0000256" key="5">
    <source>
        <dbReference type="ARBA" id="ARBA00022801"/>
    </source>
</evidence>
<evidence type="ECO:0000259" key="8">
    <source>
        <dbReference type="Pfam" id="PF23763"/>
    </source>
</evidence>
<dbReference type="Gene3D" id="2.160.20.10">
    <property type="entry name" value="Single-stranded right-handed beta-helix, Pectin lyase-like"/>
    <property type="match status" value="2"/>
</dbReference>
<evidence type="ECO:0000259" key="9">
    <source>
        <dbReference type="Pfam" id="PF23764"/>
    </source>
</evidence>
<feature type="domain" description="Right handed beta helix" evidence="7">
    <location>
        <begin position="416"/>
        <end position="598"/>
    </location>
</feature>
<dbReference type="Pfam" id="PF23763">
    <property type="entry name" value="Beta-barrel_GLAA-B_I"/>
    <property type="match status" value="1"/>
</dbReference>
<evidence type="ECO:0000313" key="11">
    <source>
        <dbReference type="Proteomes" id="UP000267268"/>
    </source>
</evidence>
<evidence type="ECO:0000256" key="2">
    <source>
        <dbReference type="ARBA" id="ARBA00001271"/>
    </source>
</evidence>
<dbReference type="EMBL" id="CP034562">
    <property type="protein sequence ID" value="AZQ63949.1"/>
    <property type="molecule type" value="Genomic_DNA"/>
</dbReference>
<dbReference type="InterPro" id="IPR056441">
    <property type="entry name" value="Beta-barrel_GLAA-B_II"/>
</dbReference>
<gene>
    <name evidence="10" type="ORF">EI427_17480</name>
</gene>
<dbReference type="AlphaFoldDB" id="A0A3S9P6V1"/>
<name>A0A3S9P6V1_9BACT</name>